<feature type="domain" description="Sec39" evidence="6">
    <location>
        <begin position="11"/>
        <end position="782"/>
    </location>
</feature>
<protein>
    <recommendedName>
        <fullName evidence="6">Sec39 domain-containing protein</fullName>
    </recommendedName>
</protein>
<keyword evidence="3" id="KW-0256">Endoplasmic reticulum</keyword>
<evidence type="ECO:0000259" key="6">
    <source>
        <dbReference type="Pfam" id="PF08314"/>
    </source>
</evidence>
<proteinExistence type="predicted"/>
<reference evidence="7" key="1">
    <citation type="submission" date="2021-10" db="EMBL/GenBank/DDBJ databases">
        <authorList>
            <person name="Piombo E."/>
        </authorList>
    </citation>
    <scope>NUCLEOTIDE SEQUENCE</scope>
</reference>
<evidence type="ECO:0000256" key="5">
    <source>
        <dbReference type="SAM" id="MobiDB-lite"/>
    </source>
</evidence>
<feature type="region of interest" description="Disordered" evidence="5">
    <location>
        <begin position="846"/>
        <end position="884"/>
    </location>
</feature>
<dbReference type="EMBL" id="CABFNQ020000532">
    <property type="protein sequence ID" value="CAH0018264.1"/>
    <property type="molecule type" value="Genomic_DNA"/>
</dbReference>
<evidence type="ECO:0000256" key="1">
    <source>
        <dbReference type="ARBA" id="ARBA00004240"/>
    </source>
</evidence>
<dbReference type="PANTHER" id="PTHR40787:SF3">
    <property type="entry name" value="PROTEIN TRANSPORT PROTEIN SEC39"/>
    <property type="match status" value="1"/>
</dbReference>
<accession>A0A9N9YHN9</accession>
<keyword evidence="8" id="KW-1185">Reference proteome</keyword>
<dbReference type="GO" id="GO:0006890">
    <property type="term" value="P:retrograde vesicle-mediated transport, Golgi to endoplasmic reticulum"/>
    <property type="evidence" value="ECO:0007669"/>
    <property type="project" value="InterPro"/>
</dbReference>
<dbReference type="AlphaFoldDB" id="A0A9N9YHN9"/>
<evidence type="ECO:0000313" key="8">
    <source>
        <dbReference type="Proteomes" id="UP000696573"/>
    </source>
</evidence>
<dbReference type="GO" id="GO:0015031">
    <property type="term" value="P:protein transport"/>
    <property type="evidence" value="ECO:0007669"/>
    <property type="project" value="UniProtKB-KW"/>
</dbReference>
<dbReference type="GO" id="GO:0005783">
    <property type="term" value="C:endoplasmic reticulum"/>
    <property type="evidence" value="ECO:0007669"/>
    <property type="project" value="UniProtKB-SubCell"/>
</dbReference>
<evidence type="ECO:0000256" key="3">
    <source>
        <dbReference type="ARBA" id="ARBA00022824"/>
    </source>
</evidence>
<evidence type="ECO:0000313" key="7">
    <source>
        <dbReference type="EMBL" id="CAH0018264.1"/>
    </source>
</evidence>
<gene>
    <name evidence="7" type="ORF">CRHIZ90672A_00006650</name>
</gene>
<organism evidence="7 8">
    <name type="scientific">Clonostachys rhizophaga</name>
    <dbReference type="NCBI Taxonomy" id="160324"/>
    <lineage>
        <taxon>Eukaryota</taxon>
        <taxon>Fungi</taxon>
        <taxon>Dikarya</taxon>
        <taxon>Ascomycota</taxon>
        <taxon>Pezizomycotina</taxon>
        <taxon>Sordariomycetes</taxon>
        <taxon>Hypocreomycetidae</taxon>
        <taxon>Hypocreales</taxon>
        <taxon>Bionectriaceae</taxon>
        <taxon>Clonostachys</taxon>
    </lineage>
</organism>
<keyword evidence="4" id="KW-0653">Protein transport</keyword>
<dbReference type="Proteomes" id="UP000696573">
    <property type="component" value="Unassembled WGS sequence"/>
</dbReference>
<dbReference type="OrthoDB" id="3434013at2759"/>
<comment type="caution">
    <text evidence="7">The sequence shown here is derived from an EMBL/GenBank/DDBJ whole genome shotgun (WGS) entry which is preliminary data.</text>
</comment>
<dbReference type="Pfam" id="PF08314">
    <property type="entry name" value="Sec39"/>
    <property type="match status" value="1"/>
</dbReference>
<evidence type="ECO:0000256" key="2">
    <source>
        <dbReference type="ARBA" id="ARBA00022448"/>
    </source>
</evidence>
<evidence type="ECO:0000256" key="4">
    <source>
        <dbReference type="ARBA" id="ARBA00022927"/>
    </source>
</evidence>
<keyword evidence="2" id="KW-0813">Transport</keyword>
<comment type="subcellular location">
    <subcellularLocation>
        <location evidence="1">Endoplasmic reticulum</location>
    </subcellularLocation>
</comment>
<dbReference type="InterPro" id="IPR013244">
    <property type="entry name" value="Sec39_domain"/>
</dbReference>
<sequence>MGSAPQPARVVLLAVYFATNSDIDSLRALAAQHREILRNELLLRILLTYVPETTHPSQYAEFVREISQDEISQGSDDVALDFSPLGQLTDSQASKKARKLHLLQLTSADAPGPEPDDVLSQFLFQRAYKMDEDAGMLSLVPDLLVPFLDQSPAIRTWVASTILPLIRRNFDYYSQNAAQHSLREFQNLPDLTAMEYLLSRTDQIEEDVNNIGRDLRGLAGPWLYNDSRWNLGFNSESDESQNGVSCQGWQYVLDWLVLHASKSWKVTADAIEEWDGPSDADLGDAAGVFLRQQQLDYLSETYIRAALASAYLIPEPSMDALAGAYRIVSRAWLLFGQDQLPSFHASLEHLPALPALSTSNPAGGKVSATQMRNDLLQSSNPLTAPSVSSMNFLQGLILSASVMTKLGIPYSVKRAGEMVLLRDAREQKGELVKLVRLVLNQASRSSDEYWITARREILWLHNWGNPNAASGDAKLGIFGLVSESDVETELLKAMLSSMCYSLAKSIYEDASVRPLPDTVVQDAVYHAALDAFDNASNPNRTRGGLKKCNDIIHALPLLVPRTLESTKQIEALLSAAHALSSYRLVLKQGEPFSPVVLRVHSDPVSILDKVLEQNKGAYTRLQEFLEIGTNMITASFLIQKRPGKIPNPVGDLEGELFVVEKRIVAMCISAALKEDDFETAYSYVVSRLGDSAKPSRNDEWSWNAALQAGQYIRTSRSQQPTHLGTASGNLEIRHLEQRLECLAMALRVAPPSELQTILESFRKCEAQLDAAISDEAAKEAAWDETGDLRGIPGAFDKPTNQAYPARNITASSTARQQEEAPMSLFDLSRATARVASRNLTSLSSLRDFASGGGGGDHQSAASSDTPDDSQNEPRARKRDQLREAATGTLVSGVGWLIGANVNRQSN</sequence>
<dbReference type="PANTHER" id="PTHR40787">
    <property type="entry name" value="SECRETED PROTEIN"/>
    <property type="match status" value="1"/>
</dbReference>
<feature type="compositionally biased region" description="Basic and acidic residues" evidence="5">
    <location>
        <begin position="871"/>
        <end position="882"/>
    </location>
</feature>
<name>A0A9N9YHN9_9HYPO</name>